<dbReference type="AlphaFoldDB" id="A0A2U1AUR9"/>
<dbReference type="EMBL" id="QEKH01000018">
    <property type="protein sequence ID" value="PVY40101.1"/>
    <property type="molecule type" value="Genomic_DNA"/>
</dbReference>
<keyword evidence="1" id="KW-0732">Signal</keyword>
<evidence type="ECO:0000313" key="3">
    <source>
        <dbReference type="Proteomes" id="UP000245959"/>
    </source>
</evidence>
<name>A0A2U1AUR9_9BACT</name>
<comment type="caution">
    <text evidence="2">The sequence shown here is derived from an EMBL/GenBank/DDBJ whole genome shotgun (WGS) entry which is preliminary data.</text>
</comment>
<reference evidence="2 3" key="1">
    <citation type="submission" date="2018-04" db="EMBL/GenBank/DDBJ databases">
        <title>Genomic Encyclopedia of Type Strains, Phase IV (KMG-IV): sequencing the most valuable type-strain genomes for metagenomic binning, comparative biology and taxonomic classification.</title>
        <authorList>
            <person name="Goeker M."/>
        </authorList>
    </citation>
    <scope>NUCLEOTIDE SEQUENCE [LARGE SCALE GENOMIC DNA]</scope>
    <source>
        <strain evidence="2 3">DSM 14823</strain>
    </source>
</reference>
<feature type="chain" id="PRO_5015687696" description="Lipoprotein" evidence="1">
    <location>
        <begin position="20"/>
        <end position="155"/>
    </location>
</feature>
<dbReference type="Proteomes" id="UP000245959">
    <property type="component" value="Unassembled WGS sequence"/>
</dbReference>
<dbReference type="PROSITE" id="PS51257">
    <property type="entry name" value="PROKAR_LIPOPROTEIN"/>
    <property type="match status" value="1"/>
</dbReference>
<evidence type="ECO:0008006" key="4">
    <source>
        <dbReference type="Google" id="ProtNLM"/>
    </source>
</evidence>
<proteinExistence type="predicted"/>
<keyword evidence="3" id="KW-1185">Reference proteome</keyword>
<protein>
    <recommendedName>
        <fullName evidence="4">Lipoprotein</fullName>
    </recommendedName>
</protein>
<organism evidence="2 3">
    <name type="scientific">Victivallis vadensis</name>
    <dbReference type="NCBI Taxonomy" id="172901"/>
    <lineage>
        <taxon>Bacteria</taxon>
        <taxon>Pseudomonadati</taxon>
        <taxon>Lentisphaerota</taxon>
        <taxon>Lentisphaeria</taxon>
        <taxon>Victivallales</taxon>
        <taxon>Victivallaceae</taxon>
        <taxon>Victivallis</taxon>
    </lineage>
</organism>
<dbReference type="GeneID" id="78295814"/>
<evidence type="ECO:0000313" key="2">
    <source>
        <dbReference type="EMBL" id="PVY40101.1"/>
    </source>
</evidence>
<dbReference type="RefSeq" id="WP_116884519.1">
    <property type="nucleotide sequence ID" value="NZ_CABMMC010000046.1"/>
</dbReference>
<feature type="signal peptide" evidence="1">
    <location>
        <begin position="1"/>
        <end position="19"/>
    </location>
</feature>
<evidence type="ECO:0000256" key="1">
    <source>
        <dbReference type="SAM" id="SignalP"/>
    </source>
</evidence>
<accession>A0A2U1AUR9</accession>
<sequence length="155" mass="16905">MRIPPLPLILLHLFGAGCAATSPPEKFLGEYLAACKLNLLKKSVSIAAASGDHGLTFRIAVPEYNTQVATDILEKLRAEYPAYTFLPADFFEPAPGSPPGILIRLHPQLAIDGPETIAFFVSISVDSANVTMYRMQVNAQEEVSGLSVWSRYQLQ</sequence>
<gene>
    <name evidence="2" type="ORF">C8D82_118102</name>
</gene>